<feature type="transmembrane region" description="Helical" evidence="1">
    <location>
        <begin position="68"/>
        <end position="86"/>
    </location>
</feature>
<evidence type="ECO:0000259" key="2">
    <source>
        <dbReference type="Pfam" id="PF09834"/>
    </source>
</evidence>
<gene>
    <name evidence="3" type="ORF">APQ14_19295</name>
</gene>
<accession>A0A120DFA6</accession>
<dbReference type="EMBL" id="LMXU01000043">
    <property type="protein sequence ID" value="KWT98997.1"/>
    <property type="molecule type" value="Genomic_DNA"/>
</dbReference>
<evidence type="ECO:0000313" key="3">
    <source>
        <dbReference type="EMBL" id="KWT98997.1"/>
    </source>
</evidence>
<dbReference type="GeneID" id="300181060"/>
<feature type="domain" description="DUF2061" evidence="2">
    <location>
        <begin position="66"/>
        <end position="115"/>
    </location>
</feature>
<keyword evidence="4" id="KW-1185">Reference proteome</keyword>
<dbReference type="InterPro" id="IPR018638">
    <property type="entry name" value="DUF2061_membrane"/>
</dbReference>
<dbReference type="AlphaFoldDB" id="A0A120DFA6"/>
<dbReference type="OrthoDB" id="9133582at2"/>
<keyword evidence="1" id="KW-0472">Membrane</keyword>
<dbReference type="Proteomes" id="UP000057389">
    <property type="component" value="Unassembled WGS sequence"/>
</dbReference>
<sequence length="132" mass="14676">MIKTITFAAIHFTIATLVAFSLTGDFLLGSLIAMVEPSVNTGAFYLHEKTWQKVAFLKRRESMTQVKTASFATIHFSVAFTVTYALTGDAFLGGLMATIEPAINSVAYFFHEKVWLRRSQNADYINRNVVTG</sequence>
<evidence type="ECO:0000313" key="4">
    <source>
        <dbReference type="Proteomes" id="UP000057389"/>
    </source>
</evidence>
<comment type="caution">
    <text evidence="3">The sequence shown here is derived from an EMBL/GenBank/DDBJ whole genome shotgun (WGS) entry which is preliminary data.</text>
</comment>
<name>A0A120DFA6_9VIBR</name>
<protein>
    <recommendedName>
        <fullName evidence="2">DUF2061 domain-containing protein</fullName>
    </recommendedName>
</protein>
<keyword evidence="1" id="KW-1133">Transmembrane helix</keyword>
<evidence type="ECO:0000256" key="1">
    <source>
        <dbReference type="SAM" id="Phobius"/>
    </source>
</evidence>
<dbReference type="RefSeq" id="WP_060469747.1">
    <property type="nucleotide sequence ID" value="NZ_AP025515.1"/>
</dbReference>
<keyword evidence="1" id="KW-0812">Transmembrane</keyword>
<reference evidence="3 4" key="1">
    <citation type="submission" date="2015-11" db="EMBL/GenBank/DDBJ databases">
        <title>Draft WGS of Vibrio toranzoniae.</title>
        <authorList>
            <person name="Lasa A."/>
            <person name="Romalde J.L."/>
        </authorList>
    </citation>
    <scope>NUCLEOTIDE SEQUENCE [LARGE SCALE GENOMIC DNA]</scope>
    <source>
        <strain evidence="3 4">Vb 10.8</strain>
    </source>
</reference>
<organism evidence="3 4">
    <name type="scientific">Vibrio toranzoniae</name>
    <dbReference type="NCBI Taxonomy" id="1194427"/>
    <lineage>
        <taxon>Bacteria</taxon>
        <taxon>Pseudomonadati</taxon>
        <taxon>Pseudomonadota</taxon>
        <taxon>Gammaproteobacteria</taxon>
        <taxon>Vibrionales</taxon>
        <taxon>Vibrionaceae</taxon>
        <taxon>Vibrio</taxon>
    </lineage>
</organism>
<dbReference type="Pfam" id="PF09834">
    <property type="entry name" value="DUF2061"/>
    <property type="match status" value="2"/>
</dbReference>
<proteinExistence type="predicted"/>
<feature type="domain" description="DUF2061" evidence="2">
    <location>
        <begin position="1"/>
        <end position="52"/>
    </location>
</feature>